<evidence type="ECO:0000313" key="3">
    <source>
        <dbReference type="Proteomes" id="UP000230423"/>
    </source>
</evidence>
<feature type="transmembrane region" description="Helical" evidence="1">
    <location>
        <begin position="273"/>
        <end position="295"/>
    </location>
</feature>
<dbReference type="OrthoDB" id="2985014at2759"/>
<dbReference type="SUPFAM" id="SSF103473">
    <property type="entry name" value="MFS general substrate transporter"/>
    <property type="match status" value="1"/>
</dbReference>
<dbReference type="GO" id="GO:0016020">
    <property type="term" value="C:membrane"/>
    <property type="evidence" value="ECO:0007669"/>
    <property type="project" value="TreeGrafter"/>
</dbReference>
<keyword evidence="1" id="KW-1133">Transmembrane helix</keyword>
<name>A0A2G9UBN6_TELCI</name>
<dbReference type="AlphaFoldDB" id="A0A2G9UBN6"/>
<dbReference type="EMBL" id="KZ347957">
    <property type="protein sequence ID" value="PIO66900.1"/>
    <property type="molecule type" value="Genomic_DNA"/>
</dbReference>
<reference evidence="2 3" key="1">
    <citation type="submission" date="2015-09" db="EMBL/GenBank/DDBJ databases">
        <title>Draft genome of the parasitic nematode Teladorsagia circumcincta isolate WARC Sus (inbred).</title>
        <authorList>
            <person name="Mitreva M."/>
        </authorList>
    </citation>
    <scope>NUCLEOTIDE SEQUENCE [LARGE SCALE GENOMIC DNA]</scope>
    <source>
        <strain evidence="2 3">S</strain>
    </source>
</reference>
<evidence type="ECO:0000256" key="1">
    <source>
        <dbReference type="SAM" id="Phobius"/>
    </source>
</evidence>
<keyword evidence="1" id="KW-0812">Transmembrane</keyword>
<dbReference type="PANTHER" id="PTHR45757:SF17">
    <property type="entry name" value="MAJOR FACILITATOR SUPERFAMILY (MFS) PROFILE DOMAIN-CONTAINING PROTEIN"/>
    <property type="match status" value="1"/>
</dbReference>
<gene>
    <name evidence="2" type="ORF">TELCIR_11371</name>
</gene>
<organism evidence="2 3">
    <name type="scientific">Teladorsagia circumcincta</name>
    <name type="common">Brown stomach worm</name>
    <name type="synonym">Ostertagia circumcincta</name>
    <dbReference type="NCBI Taxonomy" id="45464"/>
    <lineage>
        <taxon>Eukaryota</taxon>
        <taxon>Metazoa</taxon>
        <taxon>Ecdysozoa</taxon>
        <taxon>Nematoda</taxon>
        <taxon>Chromadorea</taxon>
        <taxon>Rhabditida</taxon>
        <taxon>Rhabditina</taxon>
        <taxon>Rhabditomorpha</taxon>
        <taxon>Strongyloidea</taxon>
        <taxon>Trichostrongylidae</taxon>
        <taxon>Teladorsagia</taxon>
    </lineage>
</organism>
<dbReference type="InterPro" id="IPR036259">
    <property type="entry name" value="MFS_trans_sf"/>
</dbReference>
<accession>A0A2G9UBN6</accession>
<feature type="transmembrane region" description="Helical" evidence="1">
    <location>
        <begin position="159"/>
        <end position="180"/>
    </location>
</feature>
<proteinExistence type="predicted"/>
<dbReference type="Proteomes" id="UP000230423">
    <property type="component" value="Unassembled WGS sequence"/>
</dbReference>
<sequence>ALQLRQIPGVNTLRCVLGQWAPDRFGYCVDIGDLGTVVYNSGYGQVIVKFPTEPVVKELANDQLLIESFRGWLPYGPKKSGVGLLSGGYGIVDVKGYRGIPDSEGYTWSIQNNQIYRNGVLLPDDSATTAIPCHVTFGDDAGWNTFVNPFDYTPKEKSAIIWAVAIGTILGTFPINYAYIKYGARALGMQLILRQLEFFVYGGLRYHKLAYSSAFSLVSHRSPPSLQIRCLDDPQLHPSVSEKELEKIQRDKTQAHIERDSFVPYKAILQNKVILVVWCNAFVEMVTVTLLLVYAPTYFHVVLGYDIPTTGKFVPSQTHDLALKLEVKANFAFMPFATDQPASFTLITRATHNEEKALRNAAKDILAYTLFP</sequence>
<evidence type="ECO:0000313" key="2">
    <source>
        <dbReference type="EMBL" id="PIO66900.1"/>
    </source>
</evidence>
<keyword evidence="3" id="KW-1185">Reference proteome</keyword>
<protein>
    <submittedName>
        <fullName evidence="2">Uncharacterized protein</fullName>
    </submittedName>
</protein>
<dbReference type="PANTHER" id="PTHR45757">
    <property type="entry name" value="PROTEIN CBG23364-RELATED"/>
    <property type="match status" value="1"/>
</dbReference>
<keyword evidence="1" id="KW-0472">Membrane</keyword>
<feature type="non-terminal residue" evidence="2">
    <location>
        <position position="1"/>
    </location>
</feature>